<accession>B9SYS4</accession>
<reference evidence="2" key="1">
    <citation type="journal article" date="2010" name="Nat. Biotechnol.">
        <title>Draft genome sequence of the oilseed species Ricinus communis.</title>
        <authorList>
            <person name="Chan A.P."/>
            <person name="Crabtree J."/>
            <person name="Zhao Q."/>
            <person name="Lorenzi H."/>
            <person name="Orvis J."/>
            <person name="Puiu D."/>
            <person name="Melake-Berhan A."/>
            <person name="Jones K.M."/>
            <person name="Redman J."/>
            <person name="Chen G."/>
            <person name="Cahoon E.B."/>
            <person name="Gedil M."/>
            <person name="Stanke M."/>
            <person name="Haas B.J."/>
            <person name="Wortman J.R."/>
            <person name="Fraser-Liggett C.M."/>
            <person name="Ravel J."/>
            <person name="Rabinowicz P.D."/>
        </authorList>
    </citation>
    <scope>NUCLEOTIDE SEQUENCE [LARGE SCALE GENOMIC DNA]</scope>
    <source>
        <strain evidence="2">cv. Hale</strain>
    </source>
</reference>
<keyword evidence="2" id="KW-1185">Reference proteome</keyword>
<evidence type="ECO:0000313" key="1">
    <source>
        <dbReference type="EMBL" id="EEF31228.1"/>
    </source>
</evidence>
<gene>
    <name evidence="1" type="ORF">RCOM_0362070</name>
</gene>
<dbReference type="Gene3D" id="1.10.240.10">
    <property type="entry name" value="Tyrosyl-Transfer RNA Synthetase"/>
    <property type="match status" value="1"/>
</dbReference>
<organism evidence="1 2">
    <name type="scientific">Ricinus communis</name>
    <name type="common">Castor bean</name>
    <dbReference type="NCBI Taxonomy" id="3988"/>
    <lineage>
        <taxon>Eukaryota</taxon>
        <taxon>Viridiplantae</taxon>
        <taxon>Streptophyta</taxon>
        <taxon>Embryophyta</taxon>
        <taxon>Tracheophyta</taxon>
        <taxon>Spermatophyta</taxon>
        <taxon>Magnoliopsida</taxon>
        <taxon>eudicotyledons</taxon>
        <taxon>Gunneridae</taxon>
        <taxon>Pentapetalae</taxon>
        <taxon>rosids</taxon>
        <taxon>fabids</taxon>
        <taxon>Malpighiales</taxon>
        <taxon>Euphorbiaceae</taxon>
        <taxon>Acalyphoideae</taxon>
        <taxon>Acalypheae</taxon>
        <taxon>Ricinus</taxon>
    </lineage>
</organism>
<protein>
    <submittedName>
        <fullName evidence="1">Uncharacterized protein</fullName>
    </submittedName>
</protein>
<evidence type="ECO:0000313" key="2">
    <source>
        <dbReference type="Proteomes" id="UP000008311"/>
    </source>
</evidence>
<name>B9SYS4_RICCO</name>
<dbReference type="AlphaFoldDB" id="B9SYS4"/>
<sequence>MSASDPNSAIYLTDSAKEIKNKHNDLVIVLALEPKADSVLATLLSSVVDSDVERPNGGNLFGDAAKALEGERNLGILRPLTNLNSAWDMNLGCGC</sequence>
<dbReference type="Proteomes" id="UP000008311">
    <property type="component" value="Unassembled WGS sequence"/>
</dbReference>
<proteinExistence type="predicted"/>
<dbReference type="InParanoid" id="B9SYS4"/>
<dbReference type="EMBL" id="EQ974258">
    <property type="protein sequence ID" value="EEF31228.1"/>
    <property type="molecule type" value="Genomic_DNA"/>
</dbReference>
<dbReference type="SUPFAM" id="SSF52374">
    <property type="entry name" value="Nucleotidylyl transferase"/>
    <property type="match status" value="1"/>
</dbReference>